<evidence type="ECO:0000259" key="2">
    <source>
        <dbReference type="PROSITE" id="PS50966"/>
    </source>
</evidence>
<organism evidence="3 4">
    <name type="scientific">Terrimonas ginsenosidimutans</name>
    <dbReference type="NCBI Taxonomy" id="2908004"/>
    <lineage>
        <taxon>Bacteria</taxon>
        <taxon>Pseudomonadati</taxon>
        <taxon>Bacteroidota</taxon>
        <taxon>Chitinophagia</taxon>
        <taxon>Chitinophagales</taxon>
        <taxon>Chitinophagaceae</taxon>
        <taxon>Terrimonas</taxon>
    </lineage>
</organism>
<keyword evidence="1" id="KW-0863">Zinc-finger</keyword>
<comment type="caution">
    <text evidence="3">The sequence shown here is derived from an EMBL/GenBank/DDBJ whole genome shotgun (WGS) entry which is preliminary data.</text>
</comment>
<dbReference type="PROSITE" id="PS50966">
    <property type="entry name" value="ZF_SWIM"/>
    <property type="match status" value="1"/>
</dbReference>
<dbReference type="Proteomes" id="UP001165367">
    <property type="component" value="Unassembled WGS sequence"/>
</dbReference>
<keyword evidence="1" id="KW-0479">Metal-binding</keyword>
<reference evidence="3" key="1">
    <citation type="submission" date="2022-01" db="EMBL/GenBank/DDBJ databases">
        <authorList>
            <person name="Jo J.-H."/>
            <person name="Im W.-T."/>
        </authorList>
    </citation>
    <scope>NUCLEOTIDE SEQUENCE</scope>
    <source>
        <strain evidence="3">NA20</strain>
    </source>
</reference>
<evidence type="ECO:0000313" key="3">
    <source>
        <dbReference type="EMBL" id="MCG2615432.1"/>
    </source>
</evidence>
<evidence type="ECO:0000313" key="4">
    <source>
        <dbReference type="Proteomes" id="UP001165367"/>
    </source>
</evidence>
<feature type="domain" description="SWIM-type" evidence="2">
    <location>
        <begin position="503"/>
        <end position="544"/>
    </location>
</feature>
<keyword evidence="1" id="KW-0862">Zinc</keyword>
<dbReference type="EMBL" id="JAKLTR010000008">
    <property type="protein sequence ID" value="MCG2615432.1"/>
    <property type="molecule type" value="Genomic_DNA"/>
</dbReference>
<protein>
    <submittedName>
        <fullName evidence="3">SWIM zinc finger domain-containing protein</fullName>
    </submittedName>
</protein>
<gene>
    <name evidence="3" type="ORF">LZZ85_14125</name>
</gene>
<accession>A0ABS9KSX1</accession>
<proteinExistence type="predicted"/>
<dbReference type="InterPro" id="IPR007527">
    <property type="entry name" value="Znf_SWIM"/>
</dbReference>
<dbReference type="RefSeq" id="WP_237872954.1">
    <property type="nucleotide sequence ID" value="NZ_JAKLTR010000008.1"/>
</dbReference>
<name>A0ABS9KSX1_9BACT</name>
<sequence>MLFTYRFAGNTAVTNTTQMTGLSFAPDTLRESAWFIGKLNRKLAFREAMSALHDVVISDLRFKPKDKTDYKEWVARNEALFMAQHMAGYDMAGTNTRIGQIREELTAIRAEKLRALAPFNKAKRAYFDYIYHKDRNTWIVLDPVITIHPDELFFECFSQDESTYARLGCNYNVFKEVADYKCGTTNVDYSAGLYEEFQKIRDYKDTELKVDPSGFAVQTTNEEEYKEVKIDLPDSWVRGFLQVSSAMTLPTIQFDLHPMDIYSLCLILRKFKEKKGPRALRYILEPGHPVKIVFEPWGKEIICNRSIYTGAVRQEVRTWGRRRLLTLERLIPVAKKFTVHLLGTGLPSVYIADMGDMNFTLGLSGWTANDWSQAGNFDLLAPRMNVDDKTKQLVFNGLKQDWLGTAEQLSRKLGIDTASVTGALSLYTQAGRVIYDLNKQVYRVRELSREPLPVETLRFSNPREEVAARILEQKGVKYTARELPDKSTQLNGTIKSAKRNYNPQMVIDADEKIKSATCDCSFYAENKLYKGPCEHMLAMRQAYNAGRVNGLIEG</sequence>
<evidence type="ECO:0000256" key="1">
    <source>
        <dbReference type="PROSITE-ProRule" id="PRU00325"/>
    </source>
</evidence>
<dbReference type="Pfam" id="PF04434">
    <property type="entry name" value="SWIM"/>
    <property type="match status" value="1"/>
</dbReference>
<keyword evidence="4" id="KW-1185">Reference proteome</keyword>